<accession>A0AAD8LLM2</accession>
<name>A0AAD8LLM2_BABGI</name>
<evidence type="ECO:0000313" key="2">
    <source>
        <dbReference type="Proteomes" id="UP001230268"/>
    </source>
</evidence>
<comment type="caution">
    <text evidence="1">The sequence shown here is derived from an EMBL/GenBank/DDBJ whole genome shotgun (WGS) entry which is preliminary data.</text>
</comment>
<evidence type="ECO:0000313" key="1">
    <source>
        <dbReference type="EMBL" id="KAK1441698.1"/>
    </source>
</evidence>
<organism evidence="1 2">
    <name type="scientific">Babesia gibsoni</name>
    <dbReference type="NCBI Taxonomy" id="33632"/>
    <lineage>
        <taxon>Eukaryota</taxon>
        <taxon>Sar</taxon>
        <taxon>Alveolata</taxon>
        <taxon>Apicomplexa</taxon>
        <taxon>Aconoidasida</taxon>
        <taxon>Piroplasmida</taxon>
        <taxon>Babesiidae</taxon>
        <taxon>Babesia</taxon>
    </lineage>
</organism>
<dbReference type="PANTHER" id="PTHR12069:SF0">
    <property type="entry name" value="DNA-DIRECTED RNA POLYMERASE III SUBUNIT RPC5"/>
    <property type="match status" value="1"/>
</dbReference>
<protein>
    <submittedName>
        <fullName evidence="1">Uncharacterized protein</fullName>
    </submittedName>
</protein>
<dbReference type="Pfam" id="PF04801">
    <property type="entry name" value="RPC5"/>
    <property type="match status" value="1"/>
</dbReference>
<dbReference type="InterPro" id="IPR006886">
    <property type="entry name" value="RNA_pol_III_Rpc5"/>
</dbReference>
<dbReference type="EMBL" id="JAVEPI010000005">
    <property type="protein sequence ID" value="KAK1441698.1"/>
    <property type="molecule type" value="Genomic_DNA"/>
</dbReference>
<dbReference type="AlphaFoldDB" id="A0AAD8LLM2"/>
<sequence length="669" mass="76445">MVECKPEPDDMDVDDPVVCEFDVFLNNATLQDILGSIAEPATNVSVASELCSKPFGDLFLLQYPLEHPTSEACKNSPDDEKRNHLATRSNATDMLQLSKLSIGTESKREVIDERMYGVSSVIKKSKRKHCPYLNFVYDLGTRYSDNVKQLPPKKTSRTSSPFIRYESSDLSSTLHLFDLPNQVPSEKKTTLTLKSEIVTGDHVCDCLGVMVVEKGECGWKRSLHIVPVRGVIQLRPKVKPYMSDIVNFDDTLNSLFQNRNLEWREVARISDVGSEESKEVVQMLAQSCRSLEQMTRSDLYFHVDPSLYVNAVCFAQEYGDSSDEWHHTLESDVDGYRHSLDPACHAMGRNIMYREVKENTPNIKFMGTLDVRTQLKLLLTRRSIDSFYSLKRDIVCNSVPDEKLIDMLQEFGTLIDGNWILASEHAIPNYTTEDDFDDEDRSYLIVCRDVILGLFYRDVIMRDILQKGAYGHVTIEAIYSLTGLPYPMVHEMLSQVAKQHGKLWTLKLKRDKEFFAKYPALMDRYKTAWVTRLHECMKHVKTLRETKGSQVSQIIYRYILKSAITSTLNNRVYTTDQISEQLTKVGYSIDSAPVFKSLLHQVAIPFYRGNMQIWVLKKNHLSLKSLKMALLGLGEFGTRRLTADEVETTLRDSALPAFLKRRLSTISPS</sequence>
<proteinExistence type="predicted"/>
<gene>
    <name evidence="1" type="ORF">BgAZ_500300</name>
</gene>
<dbReference type="Proteomes" id="UP001230268">
    <property type="component" value="Unassembled WGS sequence"/>
</dbReference>
<dbReference type="GO" id="GO:0042797">
    <property type="term" value="P:tRNA transcription by RNA polymerase III"/>
    <property type="evidence" value="ECO:0007669"/>
    <property type="project" value="TreeGrafter"/>
</dbReference>
<keyword evidence="2" id="KW-1185">Reference proteome</keyword>
<reference evidence="1" key="1">
    <citation type="submission" date="2023-08" db="EMBL/GenBank/DDBJ databases">
        <title>Draft sequence of the Babesia gibsoni genome.</title>
        <authorList>
            <person name="Yamagishi J.Y."/>
            <person name="Xuan X.X."/>
        </authorList>
    </citation>
    <scope>NUCLEOTIDE SEQUENCE</scope>
    <source>
        <strain evidence="1">Azabu</strain>
    </source>
</reference>
<dbReference type="PANTHER" id="PTHR12069">
    <property type="entry name" value="DNA-DIRECTED RNA POLYMERASES III 80 KDA POLYPEPTIDE RNA POLYMERASE III SUBUNIT 5"/>
    <property type="match status" value="1"/>
</dbReference>
<dbReference type="GO" id="GO:0005666">
    <property type="term" value="C:RNA polymerase III complex"/>
    <property type="evidence" value="ECO:0007669"/>
    <property type="project" value="TreeGrafter"/>
</dbReference>